<gene>
    <name evidence="6" type="ORF">B9K05_12670</name>
</gene>
<dbReference type="InterPro" id="IPR036390">
    <property type="entry name" value="WH_DNA-bd_sf"/>
</dbReference>
<keyword evidence="7" id="KW-1185">Reference proteome</keyword>
<dbReference type="EMBL" id="NDFP01000019">
    <property type="protein sequence ID" value="PAL20599.1"/>
    <property type="molecule type" value="Genomic_DNA"/>
</dbReference>
<keyword evidence="4" id="KW-0804">Transcription</keyword>
<keyword evidence="2" id="KW-0805">Transcription regulation</keyword>
<comment type="caution">
    <text evidence="6">The sequence shown here is derived from an EMBL/GenBank/DDBJ whole genome shotgun (WGS) entry which is preliminary data.</text>
</comment>
<feature type="domain" description="HTH lysR-type" evidence="5">
    <location>
        <begin position="6"/>
        <end position="63"/>
    </location>
</feature>
<dbReference type="STRING" id="1231343.Absy_028_002"/>
<reference evidence="6 7" key="1">
    <citation type="submission" date="2017-04" db="EMBL/GenBank/DDBJ databases">
        <title>Kefir bacterial isolates.</title>
        <authorList>
            <person name="Kim Y."/>
            <person name="Blasche S."/>
            <person name="Patil K.R."/>
        </authorList>
    </citation>
    <scope>NUCLEOTIDE SEQUENCE [LARGE SCALE GENOMIC DNA]</scope>
    <source>
        <strain evidence="6 7">KR-2</strain>
    </source>
</reference>
<dbReference type="RefSeq" id="WP_048854750.1">
    <property type="nucleotide sequence ID" value="NZ_BAMZ01000028.1"/>
</dbReference>
<dbReference type="PANTHER" id="PTHR30537:SF5">
    <property type="entry name" value="HTH-TYPE TRANSCRIPTIONAL ACTIVATOR TTDR-RELATED"/>
    <property type="match status" value="1"/>
</dbReference>
<dbReference type="AlphaFoldDB" id="A0A270B6I3"/>
<dbReference type="PANTHER" id="PTHR30537">
    <property type="entry name" value="HTH-TYPE TRANSCRIPTIONAL REGULATOR"/>
    <property type="match status" value="1"/>
</dbReference>
<dbReference type="GeneID" id="98303377"/>
<evidence type="ECO:0000256" key="4">
    <source>
        <dbReference type="ARBA" id="ARBA00023163"/>
    </source>
</evidence>
<dbReference type="SUPFAM" id="SSF53850">
    <property type="entry name" value="Periplasmic binding protein-like II"/>
    <property type="match status" value="1"/>
</dbReference>
<dbReference type="Gene3D" id="3.40.190.290">
    <property type="match status" value="1"/>
</dbReference>
<dbReference type="SUPFAM" id="SSF46785">
    <property type="entry name" value="Winged helix' DNA-binding domain"/>
    <property type="match status" value="1"/>
</dbReference>
<evidence type="ECO:0000256" key="2">
    <source>
        <dbReference type="ARBA" id="ARBA00023015"/>
    </source>
</evidence>
<dbReference type="InterPro" id="IPR036388">
    <property type="entry name" value="WH-like_DNA-bd_sf"/>
</dbReference>
<comment type="similarity">
    <text evidence="1">Belongs to the LysR transcriptional regulatory family.</text>
</comment>
<dbReference type="GO" id="GO:0003677">
    <property type="term" value="F:DNA binding"/>
    <property type="evidence" value="ECO:0007669"/>
    <property type="project" value="UniProtKB-KW"/>
</dbReference>
<evidence type="ECO:0000313" key="7">
    <source>
        <dbReference type="Proteomes" id="UP000216033"/>
    </source>
</evidence>
<accession>A0A270B6I3</accession>
<protein>
    <submittedName>
        <fullName evidence="6">LysR family transcriptional regulator</fullName>
    </submittedName>
</protein>
<dbReference type="Gene3D" id="1.10.10.10">
    <property type="entry name" value="Winged helix-like DNA-binding domain superfamily/Winged helix DNA-binding domain"/>
    <property type="match status" value="1"/>
</dbReference>
<dbReference type="InterPro" id="IPR058163">
    <property type="entry name" value="LysR-type_TF_proteobact-type"/>
</dbReference>
<evidence type="ECO:0000256" key="3">
    <source>
        <dbReference type="ARBA" id="ARBA00023125"/>
    </source>
</evidence>
<dbReference type="OrthoDB" id="9812435at2"/>
<keyword evidence="3" id="KW-0238">DNA-binding</keyword>
<dbReference type="FunFam" id="1.10.10.10:FF:000001">
    <property type="entry name" value="LysR family transcriptional regulator"/>
    <property type="match status" value="1"/>
</dbReference>
<dbReference type="Pfam" id="PF00126">
    <property type="entry name" value="HTH_1"/>
    <property type="match status" value="1"/>
</dbReference>
<dbReference type="Proteomes" id="UP000216033">
    <property type="component" value="Unassembled WGS sequence"/>
</dbReference>
<evidence type="ECO:0000313" key="6">
    <source>
        <dbReference type="EMBL" id="PAL20599.1"/>
    </source>
</evidence>
<evidence type="ECO:0000256" key="1">
    <source>
        <dbReference type="ARBA" id="ARBA00009437"/>
    </source>
</evidence>
<dbReference type="InterPro" id="IPR005119">
    <property type="entry name" value="LysR_subst-bd"/>
</dbReference>
<dbReference type="CDD" id="cd08422">
    <property type="entry name" value="PBP2_CrgA_like"/>
    <property type="match status" value="1"/>
</dbReference>
<evidence type="ECO:0000259" key="5">
    <source>
        <dbReference type="PROSITE" id="PS50931"/>
    </source>
</evidence>
<dbReference type="PRINTS" id="PR00039">
    <property type="entry name" value="HTHLYSR"/>
</dbReference>
<organism evidence="6 7">
    <name type="scientific">Acetobacter syzygii</name>
    <dbReference type="NCBI Taxonomy" id="146476"/>
    <lineage>
        <taxon>Bacteria</taxon>
        <taxon>Pseudomonadati</taxon>
        <taxon>Pseudomonadota</taxon>
        <taxon>Alphaproteobacteria</taxon>
        <taxon>Acetobacterales</taxon>
        <taxon>Acetobacteraceae</taxon>
        <taxon>Acetobacter</taxon>
    </lineage>
</organism>
<dbReference type="Pfam" id="PF03466">
    <property type="entry name" value="LysR_substrate"/>
    <property type="match status" value="1"/>
</dbReference>
<proteinExistence type="inferred from homology"/>
<dbReference type="PROSITE" id="PS50931">
    <property type="entry name" value="HTH_LYSR"/>
    <property type="match status" value="1"/>
</dbReference>
<sequence length="305" mass="33869">MEQSYVTLDRMQTFVRIAERGQLVAVARELGVGQSTVTRHLHELEEALGVSLFVRTTRSVMLTDEGRRYYTQCLHILRLVEQANEDVKKAKKAATGLVRISCTAAFGILHVEKIIFAFQDKYPDIQIEFNLTDERIDLVREGIDIAIRLGPLTDSAMKLRSLGLSHRVLVASPEWLQAHGVPQEPEDLIGHDGVKMSRVQGSSSLHLQTPDDDHITVPFKGRLIVDHGLAARQAFVVGRGFGPAHHWLVDDCIMSGELSVLLPAYRLSPVPLSMLISPERANIARVRICADFLAEKIASISGIVK</sequence>
<name>A0A270B6I3_9PROT</name>
<dbReference type="GO" id="GO:0003700">
    <property type="term" value="F:DNA-binding transcription factor activity"/>
    <property type="evidence" value="ECO:0007669"/>
    <property type="project" value="InterPro"/>
</dbReference>
<dbReference type="InterPro" id="IPR000847">
    <property type="entry name" value="LysR_HTH_N"/>
</dbReference>